<protein>
    <submittedName>
        <fullName evidence="1">Uncharacterized protein</fullName>
    </submittedName>
</protein>
<sequence>MVDISIDSAGDATVQMNYNTNHIELGAYSLANVVMDVSSVAKERLEAVFDKSVSVEEITPEVTRFRVCNFAYVDNKTCTSPSFQFLQAEDLFDKNLLWVKDSLSLDFTPKVTKVHFFDGYIETFEDTDSIPKIRHTLNSPGSAP</sequence>
<keyword evidence="2" id="KW-1185">Reference proteome</keyword>
<evidence type="ECO:0000313" key="1">
    <source>
        <dbReference type="EMBL" id="PWR73544.1"/>
    </source>
</evidence>
<proteinExistence type="predicted"/>
<gene>
    <name evidence="1" type="ORF">DLD82_09925</name>
</gene>
<dbReference type="Proteomes" id="UP000245934">
    <property type="component" value="Unassembled WGS sequence"/>
</dbReference>
<dbReference type="EMBL" id="QGMZ01000018">
    <property type="protein sequence ID" value="PWR73544.1"/>
    <property type="molecule type" value="Genomic_DNA"/>
</dbReference>
<name>A0A2V2MZH5_9EURY</name>
<evidence type="ECO:0000313" key="2">
    <source>
        <dbReference type="Proteomes" id="UP000245934"/>
    </source>
</evidence>
<reference evidence="1 2" key="1">
    <citation type="submission" date="2018-05" db="EMBL/GenBank/DDBJ databases">
        <title>Draft genome of Methanospirillum stamsii Pt1.</title>
        <authorList>
            <person name="Dueholm M.S."/>
            <person name="Nielsen P.H."/>
            <person name="Bakmann L.F."/>
            <person name="Otzen D.E."/>
        </authorList>
    </citation>
    <scope>NUCLEOTIDE SEQUENCE [LARGE SCALE GENOMIC DNA]</scope>
    <source>
        <strain evidence="1 2">Pt1</strain>
    </source>
</reference>
<organism evidence="1 2">
    <name type="scientific">Methanospirillum stamsii</name>
    <dbReference type="NCBI Taxonomy" id="1277351"/>
    <lineage>
        <taxon>Archaea</taxon>
        <taxon>Methanobacteriati</taxon>
        <taxon>Methanobacteriota</taxon>
        <taxon>Stenosarchaea group</taxon>
        <taxon>Methanomicrobia</taxon>
        <taxon>Methanomicrobiales</taxon>
        <taxon>Methanospirillaceae</taxon>
        <taxon>Methanospirillum</taxon>
    </lineage>
</organism>
<accession>A0A2V2MZH5</accession>
<dbReference type="AlphaFoldDB" id="A0A2V2MZH5"/>
<comment type="caution">
    <text evidence="1">The sequence shown here is derived from an EMBL/GenBank/DDBJ whole genome shotgun (WGS) entry which is preliminary data.</text>
</comment>